<sequence>MAKTVAVVIQEDPTKTHRPVEALRIALGLVAGSHSTTVILLGEATRLLSDDTEDIVDADILEKYLPSIHHLEVPFVLPRGADRSFVDEKFHVRYESEDDIRSFIHSADRTLIF</sequence>
<dbReference type="EMBL" id="LN885086">
    <property type="protein sequence ID" value="CUQ65969.1"/>
    <property type="molecule type" value="Genomic_DNA"/>
</dbReference>
<protein>
    <submittedName>
        <fullName evidence="1">Uncharacterized protein</fullName>
    </submittedName>
</protein>
<proteinExistence type="predicted"/>
<accession>A0A0S4KNE4</accession>
<dbReference type="Gene3D" id="3.40.1260.10">
    <property type="entry name" value="DsrEFH-like"/>
    <property type="match status" value="1"/>
</dbReference>
<gene>
    <name evidence="1" type="ORF">NITINOP_0994</name>
</gene>
<dbReference type="AlphaFoldDB" id="A0A0S4KNE4"/>
<dbReference type="STRING" id="1715989.NITINOP_0994"/>
<dbReference type="InterPro" id="IPR027396">
    <property type="entry name" value="DsrEFH-like"/>
</dbReference>
<name>A0A0S4KNE4_9BACT</name>
<dbReference type="SUPFAM" id="SSF75169">
    <property type="entry name" value="DsrEFH-like"/>
    <property type="match status" value="1"/>
</dbReference>
<reference evidence="2" key="1">
    <citation type="submission" date="2015-09" db="EMBL/GenBank/DDBJ databases">
        <authorList>
            <person name="Daims H."/>
        </authorList>
    </citation>
    <scope>NUCLEOTIDE SEQUENCE [LARGE SCALE GENOMIC DNA]</scope>
</reference>
<dbReference type="Proteomes" id="UP000066284">
    <property type="component" value="Chromosome 1"/>
</dbReference>
<evidence type="ECO:0000313" key="1">
    <source>
        <dbReference type="EMBL" id="CUQ65969.1"/>
    </source>
</evidence>
<dbReference type="KEGG" id="nio:NITINOP_0994"/>
<keyword evidence="2" id="KW-1185">Reference proteome</keyword>
<evidence type="ECO:0000313" key="2">
    <source>
        <dbReference type="Proteomes" id="UP000066284"/>
    </source>
</evidence>
<organism evidence="1 2">
    <name type="scientific">Candidatus Nitrospira inopinata</name>
    <dbReference type="NCBI Taxonomy" id="1715989"/>
    <lineage>
        <taxon>Bacteria</taxon>
        <taxon>Pseudomonadati</taxon>
        <taxon>Nitrospirota</taxon>
        <taxon>Nitrospiria</taxon>
        <taxon>Nitrospirales</taxon>
        <taxon>Nitrospiraceae</taxon>
        <taxon>Nitrospira</taxon>
    </lineage>
</organism>